<sequence>MALIIPGVQVNVVKEVVPPPANPSGIVGIIGITDQGPAKGARAGTWKEFVDLFGAASAYSLPEARPVFENGAFEAVIVPASTSAQRAQLAFQDSAGDVVFRLYARAAGTWANGALSAEVTNARSADQPAEALFDLVLRYKGDEEVFRNLQVADPAAPGYLFSVINGNSTLAAAIPAPENLGTAPATGLEIAFDSEGQRQSLVAGINLVWRSSTAGKVVVAREDGQTTFDLQIYSGDQLVDQVAEIVLDADAEPDGTQALVAALADHPVLGAELVLPSNSLPPLVRSAVFSEGTEPSVAAYLDALEELTKESDVDLVLASVHGPYSSVYDQIYSAVRDHCAAMSRDAKNRIGLGAAPAGLPLEELTTLAQKLNSDRFVLTAPAGLAGAVAGRIAQLAYFQSPTYKKVGGVSSLETDYLPSQLNTLLKAHVLPVDFDRQLGFIIIHGIATSGEQISVTRVQDYAVRGVKAISDLFIGRLNNELARLALRQKLTEFLLQMEKDGAIVPSTDGTDPAFKVNVYSSQADFAQGIVRVDIAIRPVRAIDYVYATILVQV</sequence>
<dbReference type="HOGENOM" id="CLU_599681_0_0_7"/>
<evidence type="ECO:0000313" key="3">
    <source>
        <dbReference type="EMBL" id="ACY14085.1"/>
    </source>
</evidence>
<proteinExistence type="inferred from homology"/>
<dbReference type="OrthoDB" id="5378253at2"/>
<keyword evidence="4" id="KW-1185">Reference proteome</keyword>
<dbReference type="KEGG" id="hoh:Hoch_1533"/>
<dbReference type="InterPro" id="IPR035089">
    <property type="entry name" value="Phage_sheath_subtilisin"/>
</dbReference>
<dbReference type="Proteomes" id="UP000001880">
    <property type="component" value="Chromosome"/>
</dbReference>
<feature type="domain" description="Tail sheath protein subtilisin-like" evidence="2">
    <location>
        <begin position="297"/>
        <end position="445"/>
    </location>
</feature>
<dbReference type="EMBL" id="CP001804">
    <property type="protein sequence ID" value="ACY14085.1"/>
    <property type="molecule type" value="Genomic_DNA"/>
</dbReference>
<evidence type="ECO:0000256" key="1">
    <source>
        <dbReference type="ARBA" id="ARBA00008005"/>
    </source>
</evidence>
<dbReference type="eggNOG" id="COG3497">
    <property type="taxonomic scope" value="Bacteria"/>
</dbReference>
<protein>
    <recommendedName>
        <fullName evidence="2">Tail sheath protein subtilisin-like domain-containing protein</fullName>
    </recommendedName>
</protein>
<dbReference type="Pfam" id="PF04984">
    <property type="entry name" value="Phage_sheath_1"/>
    <property type="match status" value="1"/>
</dbReference>
<dbReference type="AlphaFoldDB" id="D0LVV1"/>
<comment type="similarity">
    <text evidence="1">Belongs to the myoviridae tail sheath protein family.</text>
</comment>
<name>D0LVV1_HALO1</name>
<accession>D0LVV1</accession>
<organism evidence="3 4">
    <name type="scientific">Haliangium ochraceum (strain DSM 14365 / JCM 11303 / SMP-2)</name>
    <dbReference type="NCBI Taxonomy" id="502025"/>
    <lineage>
        <taxon>Bacteria</taxon>
        <taxon>Pseudomonadati</taxon>
        <taxon>Myxococcota</taxon>
        <taxon>Polyangia</taxon>
        <taxon>Haliangiales</taxon>
        <taxon>Kofleriaceae</taxon>
        <taxon>Haliangium</taxon>
    </lineage>
</organism>
<evidence type="ECO:0000313" key="4">
    <source>
        <dbReference type="Proteomes" id="UP000001880"/>
    </source>
</evidence>
<evidence type="ECO:0000259" key="2">
    <source>
        <dbReference type="Pfam" id="PF04984"/>
    </source>
</evidence>
<dbReference type="STRING" id="502025.Hoch_1533"/>
<reference evidence="3 4" key="1">
    <citation type="journal article" date="2010" name="Stand. Genomic Sci.">
        <title>Complete genome sequence of Haliangium ochraceum type strain (SMP-2).</title>
        <authorList>
            <consortium name="US DOE Joint Genome Institute (JGI-PGF)"/>
            <person name="Ivanova N."/>
            <person name="Daum C."/>
            <person name="Lang E."/>
            <person name="Abt B."/>
            <person name="Kopitz M."/>
            <person name="Saunders E."/>
            <person name="Lapidus A."/>
            <person name="Lucas S."/>
            <person name="Glavina Del Rio T."/>
            <person name="Nolan M."/>
            <person name="Tice H."/>
            <person name="Copeland A."/>
            <person name="Cheng J.F."/>
            <person name="Chen F."/>
            <person name="Bruce D."/>
            <person name="Goodwin L."/>
            <person name="Pitluck S."/>
            <person name="Mavromatis K."/>
            <person name="Pati A."/>
            <person name="Mikhailova N."/>
            <person name="Chen A."/>
            <person name="Palaniappan K."/>
            <person name="Land M."/>
            <person name="Hauser L."/>
            <person name="Chang Y.J."/>
            <person name="Jeffries C.D."/>
            <person name="Detter J.C."/>
            <person name="Brettin T."/>
            <person name="Rohde M."/>
            <person name="Goker M."/>
            <person name="Bristow J."/>
            <person name="Markowitz V."/>
            <person name="Eisen J.A."/>
            <person name="Hugenholtz P."/>
            <person name="Kyrpides N.C."/>
            <person name="Klenk H.P."/>
        </authorList>
    </citation>
    <scope>NUCLEOTIDE SEQUENCE [LARGE SCALE GENOMIC DNA]</scope>
    <source>
        <strain evidence="4">DSM 14365 / CIP 107738 / JCM 11303 / AJ 13395 / SMP-2</strain>
    </source>
</reference>
<gene>
    <name evidence="3" type="ordered locus">Hoch_1533</name>
</gene>
<dbReference type="RefSeq" id="WP_012826694.1">
    <property type="nucleotide sequence ID" value="NC_013440.1"/>
</dbReference>